<proteinExistence type="predicted"/>
<keyword evidence="3" id="KW-1185">Reference proteome</keyword>
<evidence type="ECO:0000313" key="2">
    <source>
        <dbReference type="EMBL" id="AMW33335.1"/>
    </source>
</evidence>
<sequence>MRSIYEILNIPEDATHSEVEKLYNEYLEKYNPKRYENSHLKPIAIAKYNELVEAYSEYLEKRKLEQPLVNNSSVDNSEFLGQHVLRGYRPGYYRRSNGCCDDVCRCIGCMWVGDTCCECMGGDCISCM</sequence>
<evidence type="ECO:0000313" key="3">
    <source>
        <dbReference type="Proteomes" id="UP000093740"/>
    </source>
</evidence>
<organism evidence="2 3">
    <name type="scientific">Fervidobacterium islandicum</name>
    <dbReference type="NCBI Taxonomy" id="2423"/>
    <lineage>
        <taxon>Bacteria</taxon>
        <taxon>Thermotogati</taxon>
        <taxon>Thermotogota</taxon>
        <taxon>Thermotogae</taxon>
        <taxon>Thermotogales</taxon>
        <taxon>Fervidobacteriaceae</taxon>
        <taxon>Fervidobacterium</taxon>
    </lineage>
</organism>
<dbReference type="Proteomes" id="UP000093740">
    <property type="component" value="Chromosome"/>
</dbReference>
<dbReference type="AlphaFoldDB" id="A0AAI8CMS0"/>
<dbReference type="PRINTS" id="PR00625">
    <property type="entry name" value="JDOMAIN"/>
</dbReference>
<dbReference type="SUPFAM" id="SSF46565">
    <property type="entry name" value="Chaperone J-domain"/>
    <property type="match status" value="1"/>
</dbReference>
<accession>A0AAI8CMS0</accession>
<gene>
    <name evidence="2" type="ORF">NA23_08870</name>
</gene>
<dbReference type="RefSeq" id="WP_052107233.1">
    <property type="nucleotide sequence ID" value="NZ_CP014334.2"/>
</dbReference>
<feature type="domain" description="J" evidence="1">
    <location>
        <begin position="3"/>
        <end position="63"/>
    </location>
</feature>
<protein>
    <submittedName>
        <fullName evidence="2">J domain-containing protein</fullName>
    </submittedName>
</protein>
<evidence type="ECO:0000259" key="1">
    <source>
        <dbReference type="PROSITE" id="PS50076"/>
    </source>
</evidence>
<dbReference type="KEGG" id="fia:NA23_08870"/>
<dbReference type="PROSITE" id="PS50076">
    <property type="entry name" value="DNAJ_2"/>
    <property type="match status" value="1"/>
</dbReference>
<dbReference type="InterPro" id="IPR001623">
    <property type="entry name" value="DnaJ_domain"/>
</dbReference>
<dbReference type="CDD" id="cd06257">
    <property type="entry name" value="DnaJ"/>
    <property type="match status" value="1"/>
</dbReference>
<dbReference type="EMBL" id="CP014334">
    <property type="protein sequence ID" value="AMW33335.1"/>
    <property type="molecule type" value="Genomic_DNA"/>
</dbReference>
<reference evidence="2 3" key="1">
    <citation type="journal article" date="2015" name="Stand. Genomic Sci.">
        <title>Genome sequence of a native-feather degrading extremely thermophilic Eubacterium, Fervidobacterium islandicum AW-1.</title>
        <authorList>
            <person name="Lee Y.J."/>
            <person name="Jeong H."/>
            <person name="Park G.S."/>
            <person name="Kwak Y."/>
            <person name="Lee S.J."/>
            <person name="Lee S.J."/>
            <person name="Park M.K."/>
            <person name="Kim J.Y."/>
            <person name="Kang H.K."/>
            <person name="Shin J.H."/>
            <person name="Lee D.W."/>
        </authorList>
    </citation>
    <scope>NUCLEOTIDE SEQUENCE [LARGE SCALE GENOMIC DNA]</scope>
    <source>
        <strain evidence="2 3">AW-1</strain>
    </source>
</reference>
<dbReference type="InterPro" id="IPR036869">
    <property type="entry name" value="J_dom_sf"/>
</dbReference>
<dbReference type="Gene3D" id="1.10.287.110">
    <property type="entry name" value="DnaJ domain"/>
    <property type="match status" value="1"/>
</dbReference>
<name>A0AAI8CMS0_FERIS</name>